<dbReference type="NCBIfam" id="TIGR00158">
    <property type="entry name" value="L9"/>
    <property type="match status" value="1"/>
</dbReference>
<dbReference type="GO" id="GO:0005840">
    <property type="term" value="C:ribosome"/>
    <property type="evidence" value="ECO:0007669"/>
    <property type="project" value="UniProtKB-KW"/>
</dbReference>
<dbReference type="InterPro" id="IPR009027">
    <property type="entry name" value="Ribosomal_bL9/RNase_H1_N"/>
</dbReference>
<dbReference type="GO" id="GO:0006412">
    <property type="term" value="P:translation"/>
    <property type="evidence" value="ECO:0007669"/>
    <property type="project" value="InterPro"/>
</dbReference>
<protein>
    <recommendedName>
        <fullName evidence="6">Ribosomal protein L9 domain-containing protein</fullName>
    </recommendedName>
</protein>
<dbReference type="InterPro" id="IPR020069">
    <property type="entry name" value="Ribosomal_bL9_C"/>
</dbReference>
<proteinExistence type="inferred from homology"/>
<dbReference type="GO" id="GO:0019843">
    <property type="term" value="F:rRNA binding"/>
    <property type="evidence" value="ECO:0007669"/>
    <property type="project" value="UniProtKB-KW"/>
</dbReference>
<evidence type="ECO:0000259" key="6">
    <source>
        <dbReference type="PROSITE" id="PS00651"/>
    </source>
</evidence>
<evidence type="ECO:0000256" key="1">
    <source>
        <dbReference type="ARBA" id="ARBA00010605"/>
    </source>
</evidence>
<evidence type="ECO:0000256" key="2">
    <source>
        <dbReference type="ARBA" id="ARBA00022730"/>
    </source>
</evidence>
<evidence type="ECO:0000256" key="4">
    <source>
        <dbReference type="ARBA" id="ARBA00022980"/>
    </source>
</evidence>
<dbReference type="Gene3D" id="3.10.430.100">
    <property type="entry name" value="Ribosomal protein L9, C-terminal domain"/>
    <property type="match status" value="1"/>
</dbReference>
<reference evidence="7" key="1">
    <citation type="submission" date="2018-05" db="EMBL/GenBank/DDBJ databases">
        <authorList>
            <person name="Lanie J.A."/>
            <person name="Ng W.-L."/>
            <person name="Kazmierczak K.M."/>
            <person name="Andrzejewski T.M."/>
            <person name="Davidsen T.M."/>
            <person name="Wayne K.J."/>
            <person name="Tettelin H."/>
            <person name="Glass J.I."/>
            <person name="Rusch D."/>
            <person name="Podicherti R."/>
            <person name="Tsui H.-C.T."/>
            <person name="Winkler M.E."/>
        </authorList>
    </citation>
    <scope>NUCLEOTIDE SEQUENCE</scope>
</reference>
<keyword evidence="4" id="KW-0689">Ribosomal protein</keyword>
<dbReference type="SUPFAM" id="SSF55653">
    <property type="entry name" value="Ribosomal protein L9 C-domain"/>
    <property type="match status" value="1"/>
</dbReference>
<dbReference type="PANTHER" id="PTHR21368">
    <property type="entry name" value="50S RIBOSOMAL PROTEIN L9"/>
    <property type="match status" value="1"/>
</dbReference>
<keyword evidence="5" id="KW-0687">Ribonucleoprotein</keyword>
<evidence type="ECO:0000256" key="5">
    <source>
        <dbReference type="ARBA" id="ARBA00023274"/>
    </source>
</evidence>
<dbReference type="Gene3D" id="3.40.5.10">
    <property type="entry name" value="Ribosomal protein L9, N-terminal domain"/>
    <property type="match status" value="1"/>
</dbReference>
<dbReference type="InterPro" id="IPR000244">
    <property type="entry name" value="Ribosomal_bL9"/>
</dbReference>
<dbReference type="InterPro" id="IPR036935">
    <property type="entry name" value="Ribosomal_bL9_N_sf"/>
</dbReference>
<feature type="domain" description="Ribosomal protein L9" evidence="6">
    <location>
        <begin position="13"/>
        <end position="40"/>
    </location>
</feature>
<dbReference type="HAMAP" id="MF_00503">
    <property type="entry name" value="Ribosomal_bL9"/>
    <property type="match status" value="1"/>
</dbReference>
<keyword evidence="3" id="KW-0694">RNA-binding</keyword>
<name>A0A382P1J0_9ZZZZ</name>
<evidence type="ECO:0000256" key="3">
    <source>
        <dbReference type="ARBA" id="ARBA00022884"/>
    </source>
</evidence>
<dbReference type="InterPro" id="IPR036791">
    <property type="entry name" value="Ribosomal_bL9_C_sf"/>
</dbReference>
<accession>A0A382P1J0</accession>
<dbReference type="InterPro" id="IPR020594">
    <property type="entry name" value="Ribosomal_bL9_bac/chp"/>
</dbReference>
<dbReference type="GO" id="GO:1990904">
    <property type="term" value="C:ribonucleoprotein complex"/>
    <property type="evidence" value="ECO:0007669"/>
    <property type="project" value="UniProtKB-KW"/>
</dbReference>
<dbReference type="EMBL" id="UINC01103896">
    <property type="protein sequence ID" value="SVC66637.1"/>
    <property type="molecule type" value="Genomic_DNA"/>
</dbReference>
<sequence length="164" mass="17849">MKLLLKEDVHGLGSCGDEVEVKNGYGKNFLIPNGHAIAATPKNLKQFNHQKSIVQGRLKKIKVSAEAQALEIAKALCVFNKKTGDSGKLFGAVTAQDITESLRGHGVELDRRKLQLKESIKSLGDFEVPVKLHPEVTVAVKVKVIQEEVESKASPTPPKEKTTS</sequence>
<dbReference type="GO" id="GO:0003735">
    <property type="term" value="F:structural constituent of ribosome"/>
    <property type="evidence" value="ECO:0007669"/>
    <property type="project" value="InterPro"/>
</dbReference>
<dbReference type="InterPro" id="IPR020070">
    <property type="entry name" value="Ribosomal_bL9_N"/>
</dbReference>
<organism evidence="7">
    <name type="scientific">marine metagenome</name>
    <dbReference type="NCBI Taxonomy" id="408172"/>
    <lineage>
        <taxon>unclassified sequences</taxon>
        <taxon>metagenomes</taxon>
        <taxon>ecological metagenomes</taxon>
    </lineage>
</organism>
<keyword evidence="2" id="KW-0699">rRNA-binding</keyword>
<gene>
    <name evidence="7" type="ORF">METZ01_LOCUS319491</name>
</gene>
<dbReference type="Pfam" id="PF03948">
    <property type="entry name" value="Ribosomal_L9_C"/>
    <property type="match status" value="1"/>
</dbReference>
<comment type="similarity">
    <text evidence="1">Belongs to the bacterial ribosomal protein bL9 family.</text>
</comment>
<dbReference type="SUPFAM" id="SSF55658">
    <property type="entry name" value="L9 N-domain-like"/>
    <property type="match status" value="1"/>
</dbReference>
<evidence type="ECO:0000313" key="7">
    <source>
        <dbReference type="EMBL" id="SVC66637.1"/>
    </source>
</evidence>
<dbReference type="AlphaFoldDB" id="A0A382P1J0"/>
<dbReference type="Pfam" id="PF01281">
    <property type="entry name" value="Ribosomal_L9_N"/>
    <property type="match status" value="1"/>
</dbReference>
<dbReference type="PROSITE" id="PS00651">
    <property type="entry name" value="RIBOSOMAL_L9"/>
    <property type="match status" value="1"/>
</dbReference>